<accession>A0A9D4GV78</accession>
<comment type="caution">
    <text evidence="1">The sequence shown here is derived from an EMBL/GenBank/DDBJ whole genome shotgun (WGS) entry which is preliminary data.</text>
</comment>
<evidence type="ECO:0000313" key="1">
    <source>
        <dbReference type="EMBL" id="KAH3820547.1"/>
    </source>
</evidence>
<gene>
    <name evidence="1" type="ORF">DPMN_122291</name>
</gene>
<name>A0A9D4GV78_DREPO</name>
<protein>
    <submittedName>
        <fullName evidence="1">Uncharacterized protein</fullName>
    </submittedName>
</protein>
<reference evidence="1" key="1">
    <citation type="journal article" date="2019" name="bioRxiv">
        <title>The Genome of the Zebra Mussel, Dreissena polymorpha: A Resource for Invasive Species Research.</title>
        <authorList>
            <person name="McCartney M.A."/>
            <person name="Auch B."/>
            <person name="Kono T."/>
            <person name="Mallez S."/>
            <person name="Zhang Y."/>
            <person name="Obille A."/>
            <person name="Becker A."/>
            <person name="Abrahante J.E."/>
            <person name="Garbe J."/>
            <person name="Badalamenti J.P."/>
            <person name="Herman A."/>
            <person name="Mangelson H."/>
            <person name="Liachko I."/>
            <person name="Sullivan S."/>
            <person name="Sone E.D."/>
            <person name="Koren S."/>
            <person name="Silverstein K.A.T."/>
            <person name="Beckman K.B."/>
            <person name="Gohl D.M."/>
        </authorList>
    </citation>
    <scope>NUCLEOTIDE SEQUENCE</scope>
    <source>
        <strain evidence="1">Duluth1</strain>
        <tissue evidence="1">Whole animal</tissue>
    </source>
</reference>
<dbReference type="EMBL" id="JAIWYP010000005">
    <property type="protein sequence ID" value="KAH3820547.1"/>
    <property type="molecule type" value="Genomic_DNA"/>
</dbReference>
<keyword evidence="2" id="KW-1185">Reference proteome</keyword>
<reference evidence="1" key="2">
    <citation type="submission" date="2020-11" db="EMBL/GenBank/DDBJ databases">
        <authorList>
            <person name="McCartney M.A."/>
            <person name="Auch B."/>
            <person name="Kono T."/>
            <person name="Mallez S."/>
            <person name="Becker A."/>
            <person name="Gohl D.M."/>
            <person name="Silverstein K.A.T."/>
            <person name="Koren S."/>
            <person name="Bechman K.B."/>
            <person name="Herman A."/>
            <person name="Abrahante J.E."/>
            <person name="Garbe J."/>
        </authorList>
    </citation>
    <scope>NUCLEOTIDE SEQUENCE</scope>
    <source>
        <strain evidence="1">Duluth1</strain>
        <tissue evidence="1">Whole animal</tissue>
    </source>
</reference>
<organism evidence="1 2">
    <name type="scientific">Dreissena polymorpha</name>
    <name type="common">Zebra mussel</name>
    <name type="synonym">Mytilus polymorpha</name>
    <dbReference type="NCBI Taxonomy" id="45954"/>
    <lineage>
        <taxon>Eukaryota</taxon>
        <taxon>Metazoa</taxon>
        <taxon>Spiralia</taxon>
        <taxon>Lophotrochozoa</taxon>
        <taxon>Mollusca</taxon>
        <taxon>Bivalvia</taxon>
        <taxon>Autobranchia</taxon>
        <taxon>Heteroconchia</taxon>
        <taxon>Euheterodonta</taxon>
        <taxon>Imparidentia</taxon>
        <taxon>Neoheterodontei</taxon>
        <taxon>Myida</taxon>
        <taxon>Dreissenoidea</taxon>
        <taxon>Dreissenidae</taxon>
        <taxon>Dreissena</taxon>
    </lineage>
</organism>
<proteinExistence type="predicted"/>
<evidence type="ECO:0000313" key="2">
    <source>
        <dbReference type="Proteomes" id="UP000828390"/>
    </source>
</evidence>
<dbReference type="Proteomes" id="UP000828390">
    <property type="component" value="Unassembled WGS sequence"/>
</dbReference>
<dbReference type="AlphaFoldDB" id="A0A9D4GV78"/>
<sequence length="86" mass="10152">MNQHVPHLCQCWRAVTVVLFEPTHFNGYSYLRKPMLVNFDYKTVSLYEMRQAKTGLVPYASSEALALLVRSYHVRQSDHQTFRDFI</sequence>